<accession>A0A0P7YQK8</accession>
<feature type="region of interest" description="Disordered" evidence="1">
    <location>
        <begin position="370"/>
        <end position="446"/>
    </location>
</feature>
<reference evidence="2 3" key="1">
    <citation type="submission" date="2015-08" db="EMBL/GenBank/DDBJ databases">
        <title>The genome of the Asian arowana (Scleropages formosus).</title>
        <authorList>
            <person name="Tan M.H."/>
            <person name="Gan H.M."/>
            <person name="Croft L.J."/>
            <person name="Austin C.M."/>
        </authorList>
    </citation>
    <scope>NUCLEOTIDE SEQUENCE [LARGE SCALE GENOMIC DNA]</scope>
    <source>
        <strain evidence="2">Aro1</strain>
    </source>
</reference>
<evidence type="ECO:0000256" key="1">
    <source>
        <dbReference type="SAM" id="MobiDB-lite"/>
    </source>
</evidence>
<dbReference type="Proteomes" id="UP000034805">
    <property type="component" value="Unassembled WGS sequence"/>
</dbReference>
<protein>
    <submittedName>
        <fullName evidence="2">Uncharacterized protein</fullName>
    </submittedName>
</protein>
<dbReference type="EMBL" id="JARO02003645">
    <property type="protein sequence ID" value="KPP70083.1"/>
    <property type="molecule type" value="Genomic_DNA"/>
</dbReference>
<feature type="compositionally biased region" description="Acidic residues" evidence="1">
    <location>
        <begin position="373"/>
        <end position="384"/>
    </location>
</feature>
<sequence length="494" mass="55010">MTFLRWKKATFKDEGLTARSRTEHCRDAMMVWKEVEISEKKQEFLIGNLNKEYNKKLSEVLLYTEIKNTGQKGHKETIESDRKGNFLSILELIKGDMMAQQAELLDAEGLTRRIIDTLERYGLEYKSNLVGQSYGAAVMSGKHCGVYRHMCMSSSLDQWCTKSGCKFKVKCIRVLPENFNATFRKLFGDAAFLSGMLQSSFLDLAKAVDLVEALICTFKNYRNEQVPDDIWTSFGLSCSTSDASISNSESKRDPLLPSVSVVCEQERVQLVSSSSEVSVPEYESQSGRREGVSLDAPPSLYSKSLKSTTHSGQNLRRILSQYMARYVSSIRQKGDRLGAEVQGLENWCRMMTSVESRSCCFLHPTSRVHIEEDKEDDDDDDDDLQATQPRHPPGRPHLITSSSCRSGKPRAKPHSEHCSSGPHSSSERFRVRPSSSTSEREHAKAATQCTMILPPARACPRAGGADARPGRVRAFTRTAALTSLAEGNGSSVGA</sequence>
<evidence type="ECO:0000313" key="3">
    <source>
        <dbReference type="Proteomes" id="UP000034805"/>
    </source>
</evidence>
<evidence type="ECO:0000313" key="2">
    <source>
        <dbReference type="EMBL" id="KPP70083.1"/>
    </source>
</evidence>
<proteinExistence type="predicted"/>
<feature type="region of interest" description="Disordered" evidence="1">
    <location>
        <begin position="279"/>
        <end position="308"/>
    </location>
</feature>
<organism evidence="2 3">
    <name type="scientific">Scleropages formosus</name>
    <name type="common">Asian bonytongue</name>
    <name type="synonym">Osteoglossum formosum</name>
    <dbReference type="NCBI Taxonomy" id="113540"/>
    <lineage>
        <taxon>Eukaryota</taxon>
        <taxon>Metazoa</taxon>
        <taxon>Chordata</taxon>
        <taxon>Craniata</taxon>
        <taxon>Vertebrata</taxon>
        <taxon>Euteleostomi</taxon>
        <taxon>Actinopterygii</taxon>
        <taxon>Neopterygii</taxon>
        <taxon>Teleostei</taxon>
        <taxon>Osteoglossocephala</taxon>
        <taxon>Osteoglossomorpha</taxon>
        <taxon>Osteoglossiformes</taxon>
        <taxon>Osteoglossidae</taxon>
        <taxon>Scleropages</taxon>
    </lineage>
</organism>
<gene>
    <name evidence="2" type="ORF">Z043_111117</name>
</gene>
<name>A0A0P7YQK8_SCLFO</name>
<dbReference type="AlphaFoldDB" id="A0A0P7YQK8"/>
<comment type="caution">
    <text evidence="2">The sequence shown here is derived from an EMBL/GenBank/DDBJ whole genome shotgun (WGS) entry which is preliminary data.</text>
</comment>